<feature type="non-terminal residue" evidence="2">
    <location>
        <position position="1"/>
    </location>
</feature>
<gene>
    <name evidence="2" type="ORF">CPELLU_LOCUS21260</name>
</gene>
<organism evidence="2 3">
    <name type="scientific">Cetraspora pellucida</name>
    <dbReference type="NCBI Taxonomy" id="1433469"/>
    <lineage>
        <taxon>Eukaryota</taxon>
        <taxon>Fungi</taxon>
        <taxon>Fungi incertae sedis</taxon>
        <taxon>Mucoromycota</taxon>
        <taxon>Glomeromycotina</taxon>
        <taxon>Glomeromycetes</taxon>
        <taxon>Diversisporales</taxon>
        <taxon>Gigasporaceae</taxon>
        <taxon>Cetraspora</taxon>
    </lineage>
</organism>
<proteinExistence type="predicted"/>
<evidence type="ECO:0000313" key="2">
    <source>
        <dbReference type="EMBL" id="CAG8835613.1"/>
    </source>
</evidence>
<reference evidence="2" key="1">
    <citation type="submission" date="2021-06" db="EMBL/GenBank/DDBJ databases">
        <authorList>
            <person name="Kallberg Y."/>
            <person name="Tangrot J."/>
            <person name="Rosling A."/>
        </authorList>
    </citation>
    <scope>NUCLEOTIDE SEQUENCE</scope>
    <source>
        <strain evidence="2">FL966</strain>
    </source>
</reference>
<dbReference type="AlphaFoldDB" id="A0A9N9KLF2"/>
<accession>A0A9N9KLF2</accession>
<dbReference type="EMBL" id="CAJVQA010076457">
    <property type="protein sequence ID" value="CAG8835613.1"/>
    <property type="molecule type" value="Genomic_DNA"/>
</dbReference>
<keyword evidence="3" id="KW-1185">Reference proteome</keyword>
<feature type="region of interest" description="Disordered" evidence="1">
    <location>
        <begin position="16"/>
        <end position="56"/>
    </location>
</feature>
<evidence type="ECO:0000256" key="1">
    <source>
        <dbReference type="SAM" id="MobiDB-lite"/>
    </source>
</evidence>
<protein>
    <submittedName>
        <fullName evidence="2">13616_t:CDS:1</fullName>
    </submittedName>
</protein>
<name>A0A9N9KLF2_9GLOM</name>
<comment type="caution">
    <text evidence="2">The sequence shown here is derived from an EMBL/GenBank/DDBJ whole genome shotgun (WGS) entry which is preliminary data.</text>
</comment>
<evidence type="ECO:0000313" key="3">
    <source>
        <dbReference type="Proteomes" id="UP000789759"/>
    </source>
</evidence>
<feature type="non-terminal residue" evidence="2">
    <location>
        <position position="56"/>
    </location>
</feature>
<dbReference type="Proteomes" id="UP000789759">
    <property type="component" value="Unassembled WGS sequence"/>
</dbReference>
<sequence length="56" mass="6103">ARSDKLLTKRLNIPSREKEKNPHLHISAPRIIGGCQSDGITRPPPISDGCGSLKRS</sequence>